<keyword evidence="1" id="KW-1133">Transmembrane helix</keyword>
<accession>A0A8X6MNN6</accession>
<evidence type="ECO:0000313" key="3">
    <source>
        <dbReference type="Proteomes" id="UP000887013"/>
    </source>
</evidence>
<dbReference type="EMBL" id="BMAW01000574">
    <property type="protein sequence ID" value="GFS69773.1"/>
    <property type="molecule type" value="Genomic_DNA"/>
</dbReference>
<keyword evidence="1" id="KW-0812">Transmembrane</keyword>
<comment type="caution">
    <text evidence="2">The sequence shown here is derived from an EMBL/GenBank/DDBJ whole genome shotgun (WGS) entry which is preliminary data.</text>
</comment>
<sequence length="100" mass="10761">MVCGAVKDANSSKSFVFMALVRIPVVDTFLPWGVHVLFITAIISQIGMLPLEAYNLPIGFSAATDPKRFTTAHTQQDRCILSLGRHIAAGGTNQDTTKAV</sequence>
<evidence type="ECO:0000256" key="1">
    <source>
        <dbReference type="SAM" id="Phobius"/>
    </source>
</evidence>
<evidence type="ECO:0000313" key="2">
    <source>
        <dbReference type="EMBL" id="GFS69773.1"/>
    </source>
</evidence>
<reference evidence="2" key="1">
    <citation type="submission" date="2020-08" db="EMBL/GenBank/DDBJ databases">
        <title>Multicomponent nature underlies the extraordinary mechanical properties of spider dragline silk.</title>
        <authorList>
            <person name="Kono N."/>
            <person name="Nakamura H."/>
            <person name="Mori M."/>
            <person name="Yoshida Y."/>
            <person name="Ohtoshi R."/>
            <person name="Malay A.D."/>
            <person name="Moran D.A.P."/>
            <person name="Tomita M."/>
            <person name="Numata K."/>
            <person name="Arakawa K."/>
        </authorList>
    </citation>
    <scope>NUCLEOTIDE SEQUENCE</scope>
</reference>
<dbReference type="AlphaFoldDB" id="A0A8X6MNN6"/>
<keyword evidence="3" id="KW-1185">Reference proteome</keyword>
<feature type="transmembrane region" description="Helical" evidence="1">
    <location>
        <begin position="29"/>
        <end position="51"/>
    </location>
</feature>
<name>A0A8X6MNN6_NEPPI</name>
<dbReference type="Proteomes" id="UP000887013">
    <property type="component" value="Unassembled WGS sequence"/>
</dbReference>
<organism evidence="2 3">
    <name type="scientific">Nephila pilipes</name>
    <name type="common">Giant wood spider</name>
    <name type="synonym">Nephila maculata</name>
    <dbReference type="NCBI Taxonomy" id="299642"/>
    <lineage>
        <taxon>Eukaryota</taxon>
        <taxon>Metazoa</taxon>
        <taxon>Ecdysozoa</taxon>
        <taxon>Arthropoda</taxon>
        <taxon>Chelicerata</taxon>
        <taxon>Arachnida</taxon>
        <taxon>Araneae</taxon>
        <taxon>Araneomorphae</taxon>
        <taxon>Entelegynae</taxon>
        <taxon>Araneoidea</taxon>
        <taxon>Nephilidae</taxon>
        <taxon>Nephila</taxon>
    </lineage>
</organism>
<keyword evidence="1" id="KW-0472">Membrane</keyword>
<protein>
    <submittedName>
        <fullName evidence="2">Uncharacterized protein</fullName>
    </submittedName>
</protein>
<gene>
    <name evidence="2" type="ORF">NPIL_299051</name>
</gene>
<proteinExistence type="predicted"/>